<comment type="caution">
    <text evidence="1">The sequence shown here is derived from an EMBL/GenBank/DDBJ whole genome shotgun (WGS) entry which is preliminary data.</text>
</comment>
<sequence length="150" mass="17080">MRQSSSAILEFLAASSEPITYQQIAQETGLKSPKTALSKLKKKGLVNNTGKNQWMVTNKGQELLRKQLEQPTNQPIEKPVSVVTEEVPLSTEDTFREVGKRLYFSKQGARLDSIVYYVKRIAGFIDPISIWNALTDFNLTPRVKYTWIKM</sequence>
<gene>
    <name evidence="1" type="ORF">S01H1_33066</name>
</gene>
<accession>X0V6P4</accession>
<evidence type="ECO:0000313" key="1">
    <source>
        <dbReference type="EMBL" id="GAG08163.1"/>
    </source>
</evidence>
<dbReference type="AlphaFoldDB" id="X0V6P4"/>
<name>X0V6P4_9ZZZZ</name>
<feature type="non-terminal residue" evidence="1">
    <location>
        <position position="150"/>
    </location>
</feature>
<dbReference type="Gene3D" id="1.10.10.10">
    <property type="entry name" value="Winged helix-like DNA-binding domain superfamily/Winged helix DNA-binding domain"/>
    <property type="match status" value="1"/>
</dbReference>
<dbReference type="SUPFAM" id="SSF46785">
    <property type="entry name" value="Winged helix' DNA-binding domain"/>
    <property type="match status" value="1"/>
</dbReference>
<organism evidence="1">
    <name type="scientific">marine sediment metagenome</name>
    <dbReference type="NCBI Taxonomy" id="412755"/>
    <lineage>
        <taxon>unclassified sequences</taxon>
        <taxon>metagenomes</taxon>
        <taxon>ecological metagenomes</taxon>
    </lineage>
</organism>
<dbReference type="EMBL" id="BARS01020513">
    <property type="protein sequence ID" value="GAG08163.1"/>
    <property type="molecule type" value="Genomic_DNA"/>
</dbReference>
<dbReference type="InterPro" id="IPR036390">
    <property type="entry name" value="WH_DNA-bd_sf"/>
</dbReference>
<proteinExistence type="predicted"/>
<reference evidence="1" key="1">
    <citation type="journal article" date="2014" name="Front. Microbiol.">
        <title>High frequency of phylogenetically diverse reductive dehalogenase-homologous genes in deep subseafloor sedimentary metagenomes.</title>
        <authorList>
            <person name="Kawai M."/>
            <person name="Futagami T."/>
            <person name="Toyoda A."/>
            <person name="Takaki Y."/>
            <person name="Nishi S."/>
            <person name="Hori S."/>
            <person name="Arai W."/>
            <person name="Tsubouchi T."/>
            <person name="Morono Y."/>
            <person name="Uchiyama I."/>
            <person name="Ito T."/>
            <person name="Fujiyama A."/>
            <person name="Inagaki F."/>
            <person name="Takami H."/>
        </authorList>
    </citation>
    <scope>NUCLEOTIDE SEQUENCE</scope>
    <source>
        <strain evidence="1">Expedition CK06-06</strain>
    </source>
</reference>
<dbReference type="InterPro" id="IPR036388">
    <property type="entry name" value="WH-like_DNA-bd_sf"/>
</dbReference>
<protein>
    <submittedName>
        <fullName evidence="1">Uncharacterized protein</fullName>
    </submittedName>
</protein>